<evidence type="ECO:0000313" key="1">
    <source>
        <dbReference type="EMBL" id="OAQ23441.1"/>
    </source>
</evidence>
<accession>A0A197JG14</accession>
<gene>
    <name evidence="1" type="ORF">K457DRAFT_142729</name>
</gene>
<sequence>ILSLLCLSLSSHSRLSLTLSFFSLPLFPSHHFCSRPHFLSLIRLPLSFHSTLSPSTLSILVL</sequence>
<feature type="non-terminal residue" evidence="1">
    <location>
        <position position="62"/>
    </location>
</feature>
<proteinExistence type="predicted"/>
<dbReference type="AlphaFoldDB" id="A0A197JG14"/>
<dbReference type="EMBL" id="KV442119">
    <property type="protein sequence ID" value="OAQ23441.1"/>
    <property type="molecule type" value="Genomic_DNA"/>
</dbReference>
<organism evidence="1 2">
    <name type="scientific">Linnemannia elongata AG-77</name>
    <dbReference type="NCBI Taxonomy" id="1314771"/>
    <lineage>
        <taxon>Eukaryota</taxon>
        <taxon>Fungi</taxon>
        <taxon>Fungi incertae sedis</taxon>
        <taxon>Mucoromycota</taxon>
        <taxon>Mortierellomycotina</taxon>
        <taxon>Mortierellomycetes</taxon>
        <taxon>Mortierellales</taxon>
        <taxon>Mortierellaceae</taxon>
        <taxon>Linnemannia</taxon>
    </lineage>
</organism>
<dbReference type="Proteomes" id="UP000078512">
    <property type="component" value="Unassembled WGS sequence"/>
</dbReference>
<feature type="non-terminal residue" evidence="1">
    <location>
        <position position="1"/>
    </location>
</feature>
<reference evidence="1 2" key="1">
    <citation type="submission" date="2016-05" db="EMBL/GenBank/DDBJ databases">
        <title>Genome sequencing reveals origins of a unique bacterial endosymbiosis in the earliest lineages of terrestrial Fungi.</title>
        <authorList>
            <consortium name="DOE Joint Genome Institute"/>
            <person name="Uehling J."/>
            <person name="Gryganskyi A."/>
            <person name="Hameed K."/>
            <person name="Tschaplinski T."/>
            <person name="Misztal P."/>
            <person name="Wu S."/>
            <person name="Desiro A."/>
            <person name="Vande Pol N."/>
            <person name="Du Z.-Y."/>
            <person name="Zienkiewicz A."/>
            <person name="Zienkiewicz K."/>
            <person name="Morin E."/>
            <person name="Tisserant E."/>
            <person name="Splivallo R."/>
            <person name="Hainaut M."/>
            <person name="Henrissat B."/>
            <person name="Ohm R."/>
            <person name="Kuo A."/>
            <person name="Yan J."/>
            <person name="Lipzen A."/>
            <person name="Nolan M."/>
            <person name="Labutti K."/>
            <person name="Barry K."/>
            <person name="Goldstein A."/>
            <person name="Labbe J."/>
            <person name="Schadt C."/>
            <person name="Tuskan G."/>
            <person name="Grigoriev I."/>
            <person name="Martin F."/>
            <person name="Vilgalys R."/>
            <person name="Bonito G."/>
        </authorList>
    </citation>
    <scope>NUCLEOTIDE SEQUENCE [LARGE SCALE GENOMIC DNA]</scope>
    <source>
        <strain evidence="1 2">AG-77</strain>
    </source>
</reference>
<keyword evidence="2" id="KW-1185">Reference proteome</keyword>
<name>A0A197JG14_9FUNG</name>
<protein>
    <submittedName>
        <fullName evidence="1">Uncharacterized protein</fullName>
    </submittedName>
</protein>
<evidence type="ECO:0000313" key="2">
    <source>
        <dbReference type="Proteomes" id="UP000078512"/>
    </source>
</evidence>